<protein>
    <submittedName>
        <fullName evidence="1">Uncharacterized protein</fullName>
    </submittedName>
</protein>
<reference evidence="1 2" key="1">
    <citation type="submission" date="2024-03" db="EMBL/GenBank/DDBJ databases">
        <authorList>
            <person name="Gkanogiannis A."/>
            <person name="Becerra Lopez-Lavalle L."/>
        </authorList>
    </citation>
    <scope>NUCLEOTIDE SEQUENCE [LARGE SCALE GENOMIC DNA]</scope>
</reference>
<evidence type="ECO:0000313" key="2">
    <source>
        <dbReference type="Proteomes" id="UP001642487"/>
    </source>
</evidence>
<keyword evidence="2" id="KW-1185">Reference proteome</keyword>
<gene>
    <name evidence="1" type="ORF">CITCOLO1_LOCUS5224</name>
</gene>
<dbReference type="Proteomes" id="UP001642487">
    <property type="component" value="Chromosome 11"/>
</dbReference>
<sequence length="123" mass="13601">MCVRKEVGEIYGWTLSATGTWAAVAVAENVVAFSSSLLAVHIDRGKVTAVAAEEEEQSLCDKGKAVGEDCHGKKCGAVYAWKSVRKIKDKGHYEGVTRKYEAWDANRRKTMFFNLSSSYLFLS</sequence>
<organism evidence="1 2">
    <name type="scientific">Citrullus colocynthis</name>
    <name type="common">colocynth</name>
    <dbReference type="NCBI Taxonomy" id="252529"/>
    <lineage>
        <taxon>Eukaryota</taxon>
        <taxon>Viridiplantae</taxon>
        <taxon>Streptophyta</taxon>
        <taxon>Embryophyta</taxon>
        <taxon>Tracheophyta</taxon>
        <taxon>Spermatophyta</taxon>
        <taxon>Magnoliopsida</taxon>
        <taxon>eudicotyledons</taxon>
        <taxon>Gunneridae</taxon>
        <taxon>Pentapetalae</taxon>
        <taxon>rosids</taxon>
        <taxon>fabids</taxon>
        <taxon>Cucurbitales</taxon>
        <taxon>Cucurbitaceae</taxon>
        <taxon>Benincaseae</taxon>
        <taxon>Citrullus</taxon>
    </lineage>
</organism>
<dbReference type="EMBL" id="OZ021745">
    <property type="protein sequence ID" value="CAK9313504.1"/>
    <property type="molecule type" value="Genomic_DNA"/>
</dbReference>
<name>A0ABP0XZD5_9ROSI</name>
<proteinExistence type="predicted"/>
<evidence type="ECO:0000313" key="1">
    <source>
        <dbReference type="EMBL" id="CAK9313504.1"/>
    </source>
</evidence>
<accession>A0ABP0XZD5</accession>